<dbReference type="Pfam" id="PF06050">
    <property type="entry name" value="HGD-D"/>
    <property type="match status" value="1"/>
</dbReference>
<sequence length="433" mass="49488">MSEFTRGRRNDASLPSAKAATTYQRQWFARLKERAAAGDPVALVNADAPQEILRALDIPYVVNQWWASVCAAKQRSGPYLRLLAERGYPADQEQYNSLALASTFDDDPPWGGLPPISFVLAEMTGDALRKVFEAWQRERGATFLGFERTVPREVDPYWWNRIENDWEALVGKQRIDLMTAELTGVIRHLEVTTGRTFDEERFRTVMDLVNEQQRYNRATRDLIARTSPAPITIADSIPSVMIPQWHRGTEWARDAARTFYEEVRERADNGESPCPDEQIRLMWVGTGLWFDMGFYSWFQETYGAMFVWSMYLGLAADGYIRHGEDPLRTLAGRFAAFPDMINAPPWASEWYAKEAVHNRIDGAVHMATTDRRGNYFVNRAIEAAGVPVLQIVGDSGDARSWNQEAVQAQVAEFIEKRVAPVAARRRAREERRR</sequence>
<gene>
    <name evidence="5" type="ORF">Airi01_062940</name>
</gene>
<reference evidence="5" key="1">
    <citation type="submission" date="2023-03" db="EMBL/GenBank/DDBJ databases">
        <title>Actinoallomurus iriomotensis NBRC 103681.</title>
        <authorList>
            <person name="Ichikawa N."/>
            <person name="Sato H."/>
            <person name="Tonouchi N."/>
        </authorList>
    </citation>
    <scope>NUCLEOTIDE SEQUENCE</scope>
    <source>
        <strain evidence="5">NBRC 103681</strain>
    </source>
</reference>
<evidence type="ECO:0000256" key="3">
    <source>
        <dbReference type="ARBA" id="ARBA00023004"/>
    </source>
</evidence>
<dbReference type="GO" id="GO:0046872">
    <property type="term" value="F:metal ion binding"/>
    <property type="evidence" value="ECO:0007669"/>
    <property type="project" value="UniProtKB-KW"/>
</dbReference>
<evidence type="ECO:0000313" key="5">
    <source>
        <dbReference type="EMBL" id="GLY78027.1"/>
    </source>
</evidence>
<accession>A0A9W6RPY5</accession>
<evidence type="ECO:0000256" key="2">
    <source>
        <dbReference type="ARBA" id="ARBA00022723"/>
    </source>
</evidence>
<keyword evidence="4" id="KW-0411">Iron-sulfur</keyword>
<dbReference type="AlphaFoldDB" id="A0A9W6RPY5"/>
<dbReference type="PANTHER" id="PTHR30548">
    <property type="entry name" value="2-HYDROXYGLUTARYL-COA DEHYDRATASE, D-COMPONENT-RELATED"/>
    <property type="match status" value="1"/>
</dbReference>
<dbReference type="RefSeq" id="WP_285628390.1">
    <property type="nucleotide sequence ID" value="NZ_BSTJ01000008.1"/>
</dbReference>
<dbReference type="InterPro" id="IPR010327">
    <property type="entry name" value="FldB/FldC_alpha/beta"/>
</dbReference>
<dbReference type="EMBL" id="BSTJ01000008">
    <property type="protein sequence ID" value="GLY78027.1"/>
    <property type="molecule type" value="Genomic_DNA"/>
</dbReference>
<proteinExistence type="inferred from homology"/>
<keyword evidence="2" id="KW-0479">Metal-binding</keyword>
<evidence type="ECO:0000256" key="4">
    <source>
        <dbReference type="ARBA" id="ARBA00023014"/>
    </source>
</evidence>
<evidence type="ECO:0008006" key="7">
    <source>
        <dbReference type="Google" id="ProtNLM"/>
    </source>
</evidence>
<organism evidence="5 6">
    <name type="scientific">Actinoallomurus iriomotensis</name>
    <dbReference type="NCBI Taxonomy" id="478107"/>
    <lineage>
        <taxon>Bacteria</taxon>
        <taxon>Bacillati</taxon>
        <taxon>Actinomycetota</taxon>
        <taxon>Actinomycetes</taxon>
        <taxon>Streptosporangiales</taxon>
        <taxon>Thermomonosporaceae</taxon>
        <taxon>Actinoallomurus</taxon>
    </lineage>
</organism>
<protein>
    <recommendedName>
        <fullName evidence="7">2-hydroxyacyl-CoA dehydratase</fullName>
    </recommendedName>
</protein>
<evidence type="ECO:0000256" key="1">
    <source>
        <dbReference type="ARBA" id="ARBA00005806"/>
    </source>
</evidence>
<dbReference type="Gene3D" id="3.40.50.11900">
    <property type="match status" value="1"/>
</dbReference>
<name>A0A9W6RPY5_9ACTN</name>
<dbReference type="PANTHER" id="PTHR30548:SF4">
    <property type="entry name" value="SUBUNIT OF OXYGEN-SENSITIVE 2-HYDROXYISOCAPROYL-COA DEHYDRATASE"/>
    <property type="match status" value="1"/>
</dbReference>
<dbReference type="GO" id="GO:0016836">
    <property type="term" value="F:hydro-lyase activity"/>
    <property type="evidence" value="ECO:0007669"/>
    <property type="project" value="UniProtKB-ARBA"/>
</dbReference>
<comment type="caution">
    <text evidence="5">The sequence shown here is derived from an EMBL/GenBank/DDBJ whole genome shotgun (WGS) entry which is preliminary data.</text>
</comment>
<dbReference type="GO" id="GO:0051536">
    <property type="term" value="F:iron-sulfur cluster binding"/>
    <property type="evidence" value="ECO:0007669"/>
    <property type="project" value="UniProtKB-KW"/>
</dbReference>
<comment type="similarity">
    <text evidence="1">Belongs to the FldB/FldC dehydratase alpha/beta subunit family.</text>
</comment>
<keyword evidence="3" id="KW-0408">Iron</keyword>
<evidence type="ECO:0000313" key="6">
    <source>
        <dbReference type="Proteomes" id="UP001165135"/>
    </source>
</evidence>
<dbReference type="Proteomes" id="UP001165135">
    <property type="component" value="Unassembled WGS sequence"/>
</dbReference>